<dbReference type="EMBL" id="JARDXE010000028">
    <property type="protein sequence ID" value="MDE8649549.1"/>
    <property type="molecule type" value="Genomic_DNA"/>
</dbReference>
<dbReference type="Gene3D" id="1.10.260.40">
    <property type="entry name" value="lambda repressor-like DNA-binding domains"/>
    <property type="match status" value="1"/>
</dbReference>
<accession>A0AAW6LR47</accession>
<proteinExistence type="predicted"/>
<sequence>MMGSDHVFARQLNALVARSAVRTTNTMVAQALTDQGCPISAPYLPQLRNGVRRRPAPRYIERIAEYFAVPLSYFYDLPYERSDDSGENRDRERMAISAIDDDGVRRFLLRAHGLSPEAMDLLLQFAERLNVLG</sequence>
<name>A0AAW6LR47_RHOSG</name>
<dbReference type="GO" id="GO:0003677">
    <property type="term" value="F:DNA binding"/>
    <property type="evidence" value="ECO:0007669"/>
    <property type="project" value="InterPro"/>
</dbReference>
<gene>
    <name evidence="1" type="ORF">PXH69_31735</name>
</gene>
<reference evidence="1" key="1">
    <citation type="submission" date="2023-02" db="EMBL/GenBank/DDBJ databases">
        <title>A novel hydrolase synthesized by Rhodococcus erythropolis HQ is responsible for the detoxification of Zearalenone.</title>
        <authorList>
            <person name="Hu J."/>
            <person name="Xu J."/>
        </authorList>
    </citation>
    <scope>NUCLEOTIDE SEQUENCE</scope>
    <source>
        <strain evidence="1">HQ</strain>
    </source>
</reference>
<dbReference type="RefSeq" id="WP_076948889.1">
    <property type="nucleotide sequence ID" value="NZ_CP077418.1"/>
</dbReference>
<dbReference type="Proteomes" id="UP001217325">
    <property type="component" value="Unassembled WGS sequence"/>
</dbReference>
<comment type="caution">
    <text evidence="1">The sequence shown here is derived from an EMBL/GenBank/DDBJ whole genome shotgun (WGS) entry which is preliminary data.</text>
</comment>
<evidence type="ECO:0000313" key="1">
    <source>
        <dbReference type="EMBL" id="MDE8649549.1"/>
    </source>
</evidence>
<organism evidence="1 2">
    <name type="scientific">Rhodococcus qingshengii</name>
    <dbReference type="NCBI Taxonomy" id="334542"/>
    <lineage>
        <taxon>Bacteria</taxon>
        <taxon>Bacillati</taxon>
        <taxon>Actinomycetota</taxon>
        <taxon>Actinomycetes</taxon>
        <taxon>Mycobacteriales</taxon>
        <taxon>Nocardiaceae</taxon>
        <taxon>Rhodococcus</taxon>
        <taxon>Rhodococcus erythropolis group</taxon>
    </lineage>
</organism>
<dbReference type="InterPro" id="IPR010982">
    <property type="entry name" value="Lambda_DNA-bd_dom_sf"/>
</dbReference>
<protein>
    <submittedName>
        <fullName evidence="1">Transcriptional regulator</fullName>
    </submittedName>
</protein>
<dbReference type="AlphaFoldDB" id="A0AAW6LR47"/>
<evidence type="ECO:0000313" key="2">
    <source>
        <dbReference type="Proteomes" id="UP001217325"/>
    </source>
</evidence>